<dbReference type="GO" id="GO:0005886">
    <property type="term" value="C:plasma membrane"/>
    <property type="evidence" value="ECO:0007669"/>
    <property type="project" value="TreeGrafter"/>
</dbReference>
<dbReference type="EMBL" id="JAIWYP010000011">
    <property type="protein sequence ID" value="KAH3741278.1"/>
    <property type="molecule type" value="Genomic_DNA"/>
</dbReference>
<dbReference type="SUPFAM" id="SSF81321">
    <property type="entry name" value="Family A G protein-coupled receptor-like"/>
    <property type="match status" value="1"/>
</dbReference>
<reference evidence="2" key="1">
    <citation type="journal article" date="2019" name="bioRxiv">
        <title>The Genome of the Zebra Mussel, Dreissena polymorpha: A Resource for Invasive Species Research.</title>
        <authorList>
            <person name="McCartney M.A."/>
            <person name="Auch B."/>
            <person name="Kono T."/>
            <person name="Mallez S."/>
            <person name="Zhang Y."/>
            <person name="Obille A."/>
            <person name="Becker A."/>
            <person name="Abrahante J.E."/>
            <person name="Garbe J."/>
            <person name="Badalamenti J.P."/>
            <person name="Herman A."/>
            <person name="Mangelson H."/>
            <person name="Liachko I."/>
            <person name="Sullivan S."/>
            <person name="Sone E.D."/>
            <person name="Koren S."/>
            <person name="Silverstein K.A.T."/>
            <person name="Beckman K.B."/>
            <person name="Gohl D.M."/>
        </authorList>
    </citation>
    <scope>NUCLEOTIDE SEQUENCE</scope>
    <source>
        <strain evidence="2">Duluth1</strain>
        <tissue evidence="2">Whole animal</tissue>
    </source>
</reference>
<dbReference type="Proteomes" id="UP000828390">
    <property type="component" value="Unassembled WGS sequence"/>
</dbReference>
<dbReference type="PANTHER" id="PTHR46273">
    <property type="entry name" value="MYOSUPPRESSIN RECEPTOR 1, ISOFORM B-RELATED"/>
    <property type="match status" value="1"/>
</dbReference>
<keyword evidence="1" id="KW-0812">Transmembrane</keyword>
<feature type="transmembrane region" description="Helical" evidence="1">
    <location>
        <begin position="62"/>
        <end position="83"/>
    </location>
</feature>
<dbReference type="AlphaFoldDB" id="A0A9D4I202"/>
<gene>
    <name evidence="2" type="ORF">DPMN_048000</name>
</gene>
<feature type="transmembrane region" description="Helical" evidence="1">
    <location>
        <begin position="24"/>
        <end position="41"/>
    </location>
</feature>
<name>A0A9D4I202_DREPO</name>
<reference evidence="2" key="2">
    <citation type="submission" date="2020-11" db="EMBL/GenBank/DDBJ databases">
        <authorList>
            <person name="McCartney M.A."/>
            <person name="Auch B."/>
            <person name="Kono T."/>
            <person name="Mallez S."/>
            <person name="Becker A."/>
            <person name="Gohl D.M."/>
            <person name="Silverstein K.A.T."/>
            <person name="Koren S."/>
            <person name="Bechman K.B."/>
            <person name="Herman A."/>
            <person name="Abrahante J.E."/>
            <person name="Garbe J."/>
        </authorList>
    </citation>
    <scope>NUCLEOTIDE SEQUENCE</scope>
    <source>
        <strain evidence="2">Duluth1</strain>
        <tissue evidence="2">Whole animal</tissue>
    </source>
</reference>
<keyword evidence="1" id="KW-1133">Transmembrane helix</keyword>
<protein>
    <submittedName>
        <fullName evidence="2">Uncharacterized protein</fullName>
    </submittedName>
</protein>
<keyword evidence="1" id="KW-0472">Membrane</keyword>
<evidence type="ECO:0000256" key="1">
    <source>
        <dbReference type="SAM" id="Phobius"/>
    </source>
</evidence>
<dbReference type="GO" id="GO:0008528">
    <property type="term" value="F:G protein-coupled peptide receptor activity"/>
    <property type="evidence" value="ECO:0007669"/>
    <property type="project" value="TreeGrafter"/>
</dbReference>
<dbReference type="InterPro" id="IPR053219">
    <property type="entry name" value="GPCR_Dmsr-1"/>
</dbReference>
<keyword evidence="3" id="KW-1185">Reference proteome</keyword>
<organism evidence="2 3">
    <name type="scientific">Dreissena polymorpha</name>
    <name type="common">Zebra mussel</name>
    <name type="synonym">Mytilus polymorpha</name>
    <dbReference type="NCBI Taxonomy" id="45954"/>
    <lineage>
        <taxon>Eukaryota</taxon>
        <taxon>Metazoa</taxon>
        <taxon>Spiralia</taxon>
        <taxon>Lophotrochozoa</taxon>
        <taxon>Mollusca</taxon>
        <taxon>Bivalvia</taxon>
        <taxon>Autobranchia</taxon>
        <taxon>Heteroconchia</taxon>
        <taxon>Euheterodonta</taxon>
        <taxon>Imparidentia</taxon>
        <taxon>Neoheterodontei</taxon>
        <taxon>Myida</taxon>
        <taxon>Dreissenoidea</taxon>
        <taxon>Dreissenidae</taxon>
        <taxon>Dreissena</taxon>
    </lineage>
</organism>
<evidence type="ECO:0000313" key="2">
    <source>
        <dbReference type="EMBL" id="KAH3741278.1"/>
    </source>
</evidence>
<comment type="caution">
    <text evidence="2">The sequence shown here is derived from an EMBL/GenBank/DDBJ whole genome shotgun (WGS) entry which is preliminary data.</text>
</comment>
<dbReference type="PANTHER" id="PTHR46273:SF4">
    <property type="entry name" value="AT19640P"/>
    <property type="match status" value="1"/>
</dbReference>
<evidence type="ECO:0000313" key="3">
    <source>
        <dbReference type="Proteomes" id="UP000828390"/>
    </source>
</evidence>
<proteinExistence type="predicted"/>
<dbReference type="Gene3D" id="1.20.1070.10">
    <property type="entry name" value="Rhodopsin 7-helix transmembrane proteins"/>
    <property type="match status" value="1"/>
</dbReference>
<sequence>MANNVTEGYAGDVTQNPVETFGEWFTSIHGYSSLIVCLFGIPKNIRNITVLTRKDMQNPLNALLCWLAVADFLKMMPYVPFVIHFDCAFDPSDSSPEKLTLSWVMYM</sequence>
<accession>A0A9D4I202</accession>